<protein>
    <submittedName>
        <fullName evidence="1">Uncharacterized protein</fullName>
    </submittedName>
</protein>
<dbReference type="AlphaFoldDB" id="A0A1F4T6Q3"/>
<evidence type="ECO:0000313" key="1">
    <source>
        <dbReference type="EMBL" id="OGC28471.1"/>
    </source>
</evidence>
<reference evidence="1 2" key="1">
    <citation type="journal article" date="2016" name="Nat. Commun.">
        <title>Thousands of microbial genomes shed light on interconnected biogeochemical processes in an aquifer system.</title>
        <authorList>
            <person name="Anantharaman K."/>
            <person name="Brown C.T."/>
            <person name="Hug L.A."/>
            <person name="Sharon I."/>
            <person name="Castelle C.J."/>
            <person name="Probst A.J."/>
            <person name="Thomas B.C."/>
            <person name="Singh A."/>
            <person name="Wilkins M.J."/>
            <person name="Karaoz U."/>
            <person name="Brodie E.L."/>
            <person name="Williams K.H."/>
            <person name="Hubbard S.S."/>
            <person name="Banfield J.F."/>
        </authorList>
    </citation>
    <scope>NUCLEOTIDE SEQUENCE [LARGE SCALE GENOMIC DNA]</scope>
</reference>
<name>A0A1F4T6Q3_UNCSA</name>
<dbReference type="EMBL" id="MEUG01000001">
    <property type="protein sequence ID" value="OGC28471.1"/>
    <property type="molecule type" value="Genomic_DNA"/>
</dbReference>
<sequence length="71" mass="7884">MEGNKLSNSTEKGRCVLTLGETTYKTSGNIIFGEASEFFLAESKTLDRLDKAIQRGILENGMQMLLNKVKN</sequence>
<evidence type="ECO:0000313" key="2">
    <source>
        <dbReference type="Proteomes" id="UP000178602"/>
    </source>
</evidence>
<accession>A0A1F4T6Q3</accession>
<dbReference type="Proteomes" id="UP000178602">
    <property type="component" value="Unassembled WGS sequence"/>
</dbReference>
<organism evidence="1 2">
    <name type="scientific">candidate division WOR-1 bacterium RIFOXYC12_FULL_54_18</name>
    <dbReference type="NCBI Taxonomy" id="1802584"/>
    <lineage>
        <taxon>Bacteria</taxon>
        <taxon>Bacillati</taxon>
        <taxon>Saganbacteria</taxon>
    </lineage>
</organism>
<proteinExistence type="predicted"/>
<gene>
    <name evidence="1" type="ORF">A3K49_05845</name>
</gene>
<comment type="caution">
    <text evidence="1">The sequence shown here is derived from an EMBL/GenBank/DDBJ whole genome shotgun (WGS) entry which is preliminary data.</text>
</comment>